<organism evidence="11 12">
    <name type="scientific">Desulfofundulus thermobenzoicus</name>
    <dbReference type="NCBI Taxonomy" id="29376"/>
    <lineage>
        <taxon>Bacteria</taxon>
        <taxon>Bacillati</taxon>
        <taxon>Bacillota</taxon>
        <taxon>Clostridia</taxon>
        <taxon>Eubacteriales</taxon>
        <taxon>Peptococcaceae</taxon>
        <taxon>Desulfofundulus</taxon>
    </lineage>
</organism>
<dbReference type="OrthoDB" id="9803192at2"/>
<dbReference type="InterPro" id="IPR006657">
    <property type="entry name" value="MoPterin_dinucl-bd_dom"/>
</dbReference>
<evidence type="ECO:0000256" key="3">
    <source>
        <dbReference type="ARBA" id="ARBA00022485"/>
    </source>
</evidence>
<dbReference type="Gene3D" id="2.40.40.20">
    <property type="match status" value="1"/>
</dbReference>
<dbReference type="Pfam" id="PF04879">
    <property type="entry name" value="Molybdop_Fe4S4"/>
    <property type="match status" value="1"/>
</dbReference>
<evidence type="ECO:0000256" key="8">
    <source>
        <dbReference type="ARBA" id="ARBA00023004"/>
    </source>
</evidence>
<evidence type="ECO:0000256" key="1">
    <source>
        <dbReference type="ARBA" id="ARBA00001942"/>
    </source>
</evidence>
<evidence type="ECO:0000256" key="7">
    <source>
        <dbReference type="ARBA" id="ARBA00023002"/>
    </source>
</evidence>
<evidence type="ECO:0000256" key="4">
    <source>
        <dbReference type="ARBA" id="ARBA00022505"/>
    </source>
</evidence>
<dbReference type="Pfam" id="PF00384">
    <property type="entry name" value="Molybdopterin"/>
    <property type="match status" value="1"/>
</dbReference>
<comment type="caution">
    <text evidence="11">The sequence shown here is derived from an EMBL/GenBank/DDBJ whole genome shotgun (WGS) entry which is preliminary data.</text>
</comment>
<keyword evidence="4" id="KW-0500">Molybdenum</keyword>
<evidence type="ECO:0000256" key="6">
    <source>
        <dbReference type="ARBA" id="ARBA00022729"/>
    </source>
</evidence>
<dbReference type="CDD" id="cd02778">
    <property type="entry name" value="MopB_CT_Thiosulfate-R-like"/>
    <property type="match status" value="1"/>
</dbReference>
<dbReference type="GO" id="GO:0051539">
    <property type="term" value="F:4 iron, 4 sulfur cluster binding"/>
    <property type="evidence" value="ECO:0007669"/>
    <property type="project" value="UniProtKB-KW"/>
</dbReference>
<evidence type="ECO:0000313" key="12">
    <source>
        <dbReference type="Proteomes" id="UP000441717"/>
    </source>
</evidence>
<dbReference type="SUPFAM" id="SSF50692">
    <property type="entry name" value="ADC-like"/>
    <property type="match status" value="1"/>
</dbReference>
<dbReference type="PANTHER" id="PTHR43742">
    <property type="entry name" value="TRIMETHYLAMINE-N-OXIDE REDUCTASE"/>
    <property type="match status" value="1"/>
</dbReference>
<comment type="similarity">
    <text evidence="2">Belongs to the prokaryotic molybdopterin-containing oxidoreductase family.</text>
</comment>
<keyword evidence="7" id="KW-0560">Oxidoreductase</keyword>
<evidence type="ECO:0000256" key="5">
    <source>
        <dbReference type="ARBA" id="ARBA00022723"/>
    </source>
</evidence>
<evidence type="ECO:0000259" key="10">
    <source>
        <dbReference type="PROSITE" id="PS51669"/>
    </source>
</evidence>
<evidence type="ECO:0000313" key="11">
    <source>
        <dbReference type="EMBL" id="MQL52841.1"/>
    </source>
</evidence>
<dbReference type="Gene3D" id="3.30.2070.10">
    <property type="entry name" value="Formate dehydrogenase/DMSO reductase"/>
    <property type="match status" value="1"/>
</dbReference>
<dbReference type="InterPro" id="IPR006963">
    <property type="entry name" value="Mopterin_OxRdtase_4Fe-4S_dom"/>
</dbReference>
<comment type="cofactor">
    <cofactor evidence="1">
        <name>Mo-bis(molybdopterin guanine dinucleotide)</name>
        <dbReference type="ChEBI" id="CHEBI:60539"/>
    </cofactor>
</comment>
<name>A0A6N7ISD0_9FIRM</name>
<feature type="domain" description="4Fe-4S Mo/W bis-MGD-type" evidence="10">
    <location>
        <begin position="14"/>
        <end position="70"/>
    </location>
</feature>
<keyword evidence="3" id="KW-0004">4Fe-4S</keyword>
<dbReference type="GO" id="GO:0043546">
    <property type="term" value="F:molybdopterin cofactor binding"/>
    <property type="evidence" value="ECO:0007669"/>
    <property type="project" value="InterPro"/>
</dbReference>
<dbReference type="GO" id="GO:0016491">
    <property type="term" value="F:oxidoreductase activity"/>
    <property type="evidence" value="ECO:0007669"/>
    <property type="project" value="UniProtKB-KW"/>
</dbReference>
<keyword evidence="9" id="KW-0411">Iron-sulfur</keyword>
<keyword evidence="12" id="KW-1185">Reference proteome</keyword>
<gene>
    <name evidence="11" type="ORF">GFC01_11340</name>
</gene>
<proteinExistence type="inferred from homology"/>
<protein>
    <submittedName>
        <fullName evidence="11">Molybdopterin-dependent oxidoreductase</fullName>
    </submittedName>
</protein>
<reference evidence="11 12" key="1">
    <citation type="submission" date="2019-10" db="EMBL/GenBank/DDBJ databases">
        <title>Comparative genomics of sulfur disproportionating microorganisms.</title>
        <authorList>
            <person name="Ward L.M."/>
            <person name="Bertran E."/>
            <person name="Johnston D."/>
        </authorList>
    </citation>
    <scope>NUCLEOTIDE SEQUENCE [LARGE SCALE GENOMIC DNA]</scope>
    <source>
        <strain evidence="11 12">DSM 14055</strain>
    </source>
</reference>
<dbReference type="InterPro" id="IPR006655">
    <property type="entry name" value="Mopterin_OxRdtase_prok_CS"/>
</dbReference>
<dbReference type="Pfam" id="PF01568">
    <property type="entry name" value="Molydop_binding"/>
    <property type="match status" value="1"/>
</dbReference>
<dbReference type="SUPFAM" id="SSF53706">
    <property type="entry name" value="Formate dehydrogenase/DMSO reductase, domains 1-3"/>
    <property type="match status" value="1"/>
</dbReference>
<dbReference type="EMBL" id="WHYR01000030">
    <property type="protein sequence ID" value="MQL52841.1"/>
    <property type="molecule type" value="Genomic_DNA"/>
</dbReference>
<dbReference type="InterPro" id="IPR050612">
    <property type="entry name" value="Prok_Mopterin_Oxidored"/>
</dbReference>
<accession>A0A6N7ISD0</accession>
<dbReference type="Gene3D" id="2.20.25.90">
    <property type="entry name" value="ADC-like domains"/>
    <property type="match status" value="1"/>
</dbReference>
<keyword evidence="6" id="KW-0732">Signal</keyword>
<dbReference type="InterPro" id="IPR009010">
    <property type="entry name" value="Asp_de-COase-like_dom_sf"/>
</dbReference>
<dbReference type="PROSITE" id="PS00932">
    <property type="entry name" value="MOLYBDOPTERIN_PROK_3"/>
    <property type="match status" value="1"/>
</dbReference>
<dbReference type="SMART" id="SM00926">
    <property type="entry name" value="Molybdop_Fe4S4"/>
    <property type="match status" value="1"/>
</dbReference>
<keyword evidence="8" id="KW-0408">Iron</keyword>
<dbReference type="InterPro" id="IPR006656">
    <property type="entry name" value="Mopterin_OxRdtase"/>
</dbReference>
<dbReference type="RefSeq" id="WP_152947270.1">
    <property type="nucleotide sequence ID" value="NZ_WHYR01000030.1"/>
</dbReference>
<dbReference type="GO" id="GO:0046872">
    <property type="term" value="F:metal ion binding"/>
    <property type="evidence" value="ECO:0007669"/>
    <property type="project" value="UniProtKB-KW"/>
</dbReference>
<evidence type="ECO:0000256" key="2">
    <source>
        <dbReference type="ARBA" id="ARBA00010312"/>
    </source>
</evidence>
<dbReference type="AlphaFoldDB" id="A0A6N7ISD0"/>
<sequence>MLPYSGRDLNLSDKKIIHSICFMCTVRCPIVVMVENNDVRLIEGNPHVSGIEGSICARGAAGVGLLNDQERLKKPLIRTGPRGSGKWKEATWEEALDYIAQKINEIKGRYGARSIALAERAHLNSHISKTFVRALGSPNYFTHDSCCKGSLNTAFRSLTGYTDARVGVDLGRTKHVIFYGRNIFESLELKQVKQLVKAMENGAKVTYIDPRVTITATRADKYLMIRPGTDLALNYALMHVILKEKLYDREYVRRWVLGLERLRDFVEPCTPEWAEKETGIPAYEIVNLAREASEASPAVIFHYGYRSSNYTNEIYFRRSIIMLNALLGSIETPGGIFFKKGLKDAGKKPLRKLTDQELPEVKEVRCDGVGTPEFPLPDSSHGVVQMLPEAILAEDPYPVKALIVWRFDPLLSIPDYEKNMRALEKLDLLVSIDIQFSETAWYSDVILPESIYLERGDSIQEAAGLKPALFIRKPAVTPRYDTRPGWEIMKLLAERLGIGRYFPYNSLEELWNYQLEGTGISLNDFAEKGFVEVIDRPIYWDRKDGIKLNTPSGKIEFVSSLLENNGFPSFPDYEPVSPPPPGHFRLMVGRMAVHTHVSTQNNRYLSELVPENVLWINRQEAERLGIKEGQMVEVKSHRGRGLIRAYVTDLIHPEAVFMLHGFGRNVPLQSRCFNKGASDTMLQENISDLVGGSPALQHVFVTVKPVQ</sequence>
<dbReference type="PANTHER" id="PTHR43742:SF9">
    <property type="entry name" value="TETRATHIONATE REDUCTASE SUBUNIT A"/>
    <property type="match status" value="1"/>
</dbReference>
<dbReference type="PROSITE" id="PS51669">
    <property type="entry name" value="4FE4S_MOW_BIS_MGD"/>
    <property type="match status" value="1"/>
</dbReference>
<evidence type="ECO:0000256" key="9">
    <source>
        <dbReference type="ARBA" id="ARBA00023014"/>
    </source>
</evidence>
<dbReference type="Gene3D" id="3.40.228.10">
    <property type="entry name" value="Dimethylsulfoxide Reductase, domain 2"/>
    <property type="match status" value="1"/>
</dbReference>
<dbReference type="Proteomes" id="UP000441717">
    <property type="component" value="Unassembled WGS sequence"/>
</dbReference>
<dbReference type="Gene3D" id="3.40.50.740">
    <property type="match status" value="1"/>
</dbReference>
<keyword evidence="5" id="KW-0479">Metal-binding</keyword>